<organism evidence="2 3">
    <name type="scientific">Tetrahymena thermophila (strain SB210)</name>
    <dbReference type="NCBI Taxonomy" id="312017"/>
    <lineage>
        <taxon>Eukaryota</taxon>
        <taxon>Sar</taxon>
        <taxon>Alveolata</taxon>
        <taxon>Ciliophora</taxon>
        <taxon>Intramacronucleata</taxon>
        <taxon>Oligohymenophorea</taxon>
        <taxon>Hymenostomatida</taxon>
        <taxon>Tetrahymenina</taxon>
        <taxon>Tetrahymenidae</taxon>
        <taxon>Tetrahymena</taxon>
    </lineage>
</organism>
<dbReference type="EMBL" id="GG662718">
    <property type="protein sequence ID" value="EAR93976.2"/>
    <property type="molecule type" value="Genomic_DNA"/>
</dbReference>
<evidence type="ECO:0000313" key="2">
    <source>
        <dbReference type="EMBL" id="EAR93976.2"/>
    </source>
</evidence>
<dbReference type="GeneID" id="7835876"/>
<sequence length="517" mass="61251">MDIINIESCQKHKKKPYTYIQVNRIQKNKSIYYCDDCAFQDKDFKLQNFVKIDQILDYQKYHVINSWPPMEDDKVQRKLSKIISESEDKNEKICKQIEQYFDSFIQSINQNIIQCKKNLLTSIQNSQISQFKIIETYKEISQVDKLKEIINQDVSIEKKQENLIQIIEQFQNQKEFNQQIICDLVQQYKNLDQNVKFNNIDYAFNQINWIINQIPDFFNSSLSEFKLKFLEQASLDDYQSDNEKQFAQDLKLINQKYQQVENAQINLEKQQQNAVSKAKQIVEQSNHIIKNSIKQLQDMLVNNNSIEMPEDLINKQDFQFIKKSEILSKFELTLSQYDPQEYQPILSKNQNSGQITINNNSDDSQIDYYSTKILNPNALYLIKIKLKSNLNKYGLFEVGLIRDSEKDKKYCYEEKMCFSYVYKQIENQFQLAQDMDSIQKNQHGDFIIKQQELSLLIKIQINEGTLQIETLPNKSNLLKIAGSNQQIIKTNKDFRLFFGLCGQIELNIQSIQKFKQF</sequence>
<dbReference type="InParanoid" id="Q23BZ2"/>
<dbReference type="AlphaFoldDB" id="Q23BZ2"/>
<dbReference type="RefSeq" id="XP_001014221.2">
    <property type="nucleotide sequence ID" value="XM_001014221.2"/>
</dbReference>
<dbReference type="HOGENOM" id="CLU_303961_0_0_1"/>
<evidence type="ECO:0008006" key="4">
    <source>
        <dbReference type="Google" id="ProtNLM"/>
    </source>
</evidence>
<dbReference type="Proteomes" id="UP000009168">
    <property type="component" value="Unassembled WGS sequence"/>
</dbReference>
<dbReference type="KEGG" id="tet:TTHERM_00225900"/>
<evidence type="ECO:0000256" key="1">
    <source>
        <dbReference type="SAM" id="Coils"/>
    </source>
</evidence>
<keyword evidence="1" id="KW-0175">Coiled coil</keyword>
<evidence type="ECO:0000313" key="3">
    <source>
        <dbReference type="Proteomes" id="UP000009168"/>
    </source>
</evidence>
<proteinExistence type="predicted"/>
<name>Q23BZ2_TETTS</name>
<gene>
    <name evidence="2" type="ORF">TTHERM_00225900</name>
</gene>
<protein>
    <recommendedName>
        <fullName evidence="4">Zinc carboxypeptidase family protein</fullName>
    </recommendedName>
</protein>
<keyword evidence="3" id="KW-1185">Reference proteome</keyword>
<accession>Q23BZ2</accession>
<reference evidence="3" key="1">
    <citation type="journal article" date="2006" name="PLoS Biol.">
        <title>Macronuclear genome sequence of the ciliate Tetrahymena thermophila, a model eukaryote.</title>
        <authorList>
            <person name="Eisen J.A."/>
            <person name="Coyne R.S."/>
            <person name="Wu M."/>
            <person name="Wu D."/>
            <person name="Thiagarajan M."/>
            <person name="Wortman J.R."/>
            <person name="Badger J.H."/>
            <person name="Ren Q."/>
            <person name="Amedeo P."/>
            <person name="Jones K.M."/>
            <person name="Tallon L.J."/>
            <person name="Delcher A.L."/>
            <person name="Salzberg S.L."/>
            <person name="Silva J.C."/>
            <person name="Haas B.J."/>
            <person name="Majoros W.H."/>
            <person name="Farzad M."/>
            <person name="Carlton J.M."/>
            <person name="Smith R.K. Jr."/>
            <person name="Garg J."/>
            <person name="Pearlman R.E."/>
            <person name="Karrer K.M."/>
            <person name="Sun L."/>
            <person name="Manning G."/>
            <person name="Elde N.C."/>
            <person name="Turkewitz A.P."/>
            <person name="Asai D.J."/>
            <person name="Wilkes D.E."/>
            <person name="Wang Y."/>
            <person name="Cai H."/>
            <person name="Collins K."/>
            <person name="Stewart B.A."/>
            <person name="Lee S.R."/>
            <person name="Wilamowska K."/>
            <person name="Weinberg Z."/>
            <person name="Ruzzo W.L."/>
            <person name="Wloga D."/>
            <person name="Gaertig J."/>
            <person name="Frankel J."/>
            <person name="Tsao C.-C."/>
            <person name="Gorovsky M.A."/>
            <person name="Keeling P.J."/>
            <person name="Waller R.F."/>
            <person name="Patron N.J."/>
            <person name="Cherry J.M."/>
            <person name="Stover N.A."/>
            <person name="Krieger C.J."/>
            <person name="del Toro C."/>
            <person name="Ryder H.F."/>
            <person name="Williamson S.C."/>
            <person name="Barbeau R.A."/>
            <person name="Hamilton E.P."/>
            <person name="Orias E."/>
        </authorList>
    </citation>
    <scope>NUCLEOTIDE SEQUENCE [LARGE SCALE GENOMIC DNA]</scope>
    <source>
        <strain evidence="3">SB210</strain>
    </source>
</reference>
<feature type="coiled-coil region" evidence="1">
    <location>
        <begin position="250"/>
        <end position="280"/>
    </location>
</feature>